<keyword evidence="2" id="KW-1185">Reference proteome</keyword>
<organism evidence="1 2">
    <name type="scientific">Chaenocephalus aceratus</name>
    <name type="common">Blackfin icefish</name>
    <name type="synonym">Chaenichthys aceratus</name>
    <dbReference type="NCBI Taxonomy" id="36190"/>
    <lineage>
        <taxon>Eukaryota</taxon>
        <taxon>Metazoa</taxon>
        <taxon>Chordata</taxon>
        <taxon>Craniata</taxon>
        <taxon>Vertebrata</taxon>
        <taxon>Euteleostomi</taxon>
        <taxon>Actinopterygii</taxon>
        <taxon>Neopterygii</taxon>
        <taxon>Teleostei</taxon>
        <taxon>Neoteleostei</taxon>
        <taxon>Acanthomorphata</taxon>
        <taxon>Eupercaria</taxon>
        <taxon>Perciformes</taxon>
        <taxon>Notothenioidei</taxon>
        <taxon>Channichthyidae</taxon>
        <taxon>Chaenocephalus</taxon>
    </lineage>
</organism>
<name>A0ACB9WX73_CHAAC</name>
<proteinExistence type="predicted"/>
<sequence>QQPPQSAGRKCILTNPGARAKKNKGHHYRDIVIERRAGVWAPGQAEAETMVAARDRAEGDAVSQRGCGRRGEARGLQPGSGRVSEETWGVNMAELKAKPNTCGDMALPRVM</sequence>
<accession>A0ACB9WX73</accession>
<evidence type="ECO:0000313" key="2">
    <source>
        <dbReference type="Proteomes" id="UP001057452"/>
    </source>
</evidence>
<evidence type="ECO:0000313" key="1">
    <source>
        <dbReference type="EMBL" id="KAI4818372.1"/>
    </source>
</evidence>
<feature type="non-terminal residue" evidence="1">
    <location>
        <position position="1"/>
    </location>
</feature>
<reference evidence="1" key="1">
    <citation type="submission" date="2022-05" db="EMBL/GenBank/DDBJ databases">
        <title>Chromosome-level genome of Chaenocephalus aceratus.</title>
        <authorList>
            <person name="Park H."/>
        </authorList>
    </citation>
    <scope>NUCLEOTIDE SEQUENCE</scope>
    <source>
        <strain evidence="1">KU_202001</strain>
    </source>
</reference>
<dbReference type="Proteomes" id="UP001057452">
    <property type="component" value="Chromosome 11"/>
</dbReference>
<dbReference type="EMBL" id="CM043795">
    <property type="protein sequence ID" value="KAI4818372.1"/>
    <property type="molecule type" value="Genomic_DNA"/>
</dbReference>
<comment type="caution">
    <text evidence="1">The sequence shown here is derived from an EMBL/GenBank/DDBJ whole genome shotgun (WGS) entry which is preliminary data.</text>
</comment>
<gene>
    <name evidence="1" type="ORF">KUCAC02_011715</name>
</gene>
<feature type="non-terminal residue" evidence="1">
    <location>
        <position position="111"/>
    </location>
</feature>
<protein>
    <submittedName>
        <fullName evidence="1">Uncharacterized protein</fullName>
    </submittedName>
</protein>